<dbReference type="EMBL" id="JBFPJR010000068">
    <property type="protein sequence ID" value="MEX0429780.1"/>
    <property type="molecule type" value="Genomic_DNA"/>
</dbReference>
<organism evidence="1 2">
    <name type="scientific">Nocardioides eburneus</name>
    <dbReference type="NCBI Taxonomy" id="3231482"/>
    <lineage>
        <taxon>Bacteria</taxon>
        <taxon>Bacillati</taxon>
        <taxon>Actinomycetota</taxon>
        <taxon>Actinomycetes</taxon>
        <taxon>Propionibacteriales</taxon>
        <taxon>Nocardioidaceae</taxon>
        <taxon>Nocardioides</taxon>
    </lineage>
</organism>
<sequence length="62" mass="6481">MTEQPPADASAEPAETTGVPAVDAVIAAVDGLDGRPLEEHVTTFETAHEQLRRALDAAPEQS</sequence>
<gene>
    <name evidence="1" type="ORF">AB3X52_19360</name>
</gene>
<comment type="caution">
    <text evidence="1">The sequence shown here is derived from an EMBL/GenBank/DDBJ whole genome shotgun (WGS) entry which is preliminary data.</text>
</comment>
<name>A0ABV3T4S0_9ACTN</name>
<keyword evidence="2" id="KW-1185">Reference proteome</keyword>
<reference evidence="1 2" key="1">
    <citation type="submission" date="2024-07" db="EMBL/GenBank/DDBJ databases">
        <authorList>
            <person name="Lee S."/>
            <person name="Kang M."/>
        </authorList>
    </citation>
    <scope>NUCLEOTIDE SEQUENCE [LARGE SCALE GENOMIC DNA]</scope>
    <source>
        <strain evidence="1 2">DS6</strain>
    </source>
</reference>
<proteinExistence type="predicted"/>
<evidence type="ECO:0000313" key="1">
    <source>
        <dbReference type="EMBL" id="MEX0429780.1"/>
    </source>
</evidence>
<dbReference type="RefSeq" id="WP_367995746.1">
    <property type="nucleotide sequence ID" value="NZ_JBFPJR010000068.1"/>
</dbReference>
<accession>A0ABV3T4S0</accession>
<dbReference type="Proteomes" id="UP001556631">
    <property type="component" value="Unassembled WGS sequence"/>
</dbReference>
<evidence type="ECO:0000313" key="2">
    <source>
        <dbReference type="Proteomes" id="UP001556631"/>
    </source>
</evidence>
<protein>
    <submittedName>
        <fullName evidence="1">Uncharacterized protein</fullName>
    </submittedName>
</protein>